<feature type="compositionally biased region" description="Basic and acidic residues" evidence="1">
    <location>
        <begin position="82"/>
        <end position="97"/>
    </location>
</feature>
<feature type="region of interest" description="Disordered" evidence="1">
    <location>
        <begin position="64"/>
        <end position="97"/>
    </location>
</feature>
<reference evidence="2 3" key="1">
    <citation type="journal article" date="2019" name="Commun. Biol.">
        <title>The bagworm genome reveals a unique fibroin gene that provides high tensile strength.</title>
        <authorList>
            <person name="Kono N."/>
            <person name="Nakamura H."/>
            <person name="Ohtoshi R."/>
            <person name="Tomita M."/>
            <person name="Numata K."/>
            <person name="Arakawa K."/>
        </authorList>
    </citation>
    <scope>NUCLEOTIDE SEQUENCE [LARGE SCALE GENOMIC DNA]</scope>
</reference>
<proteinExistence type="predicted"/>
<dbReference type="AlphaFoldDB" id="A0A4C1WPH9"/>
<sequence>MGRAGALCGFGGRTPARRHAGYLHTCYETGRGSRRGATLALRRRLRAVTETPFALLEGAVIRDRRGKNRPRDSSRAPLRSRRFSERPARSRSALKTDQRRIRKSCSAQFRTWELGKGSTRKLQRKFIQDADNALATLLELLMSMGGGDHLLSGCSHAGLPLERAI</sequence>
<dbReference type="Proteomes" id="UP000299102">
    <property type="component" value="Unassembled WGS sequence"/>
</dbReference>
<evidence type="ECO:0000256" key="1">
    <source>
        <dbReference type="SAM" id="MobiDB-lite"/>
    </source>
</evidence>
<comment type="caution">
    <text evidence="2">The sequence shown here is derived from an EMBL/GenBank/DDBJ whole genome shotgun (WGS) entry which is preliminary data.</text>
</comment>
<evidence type="ECO:0000313" key="3">
    <source>
        <dbReference type="Proteomes" id="UP000299102"/>
    </source>
</evidence>
<organism evidence="2 3">
    <name type="scientific">Eumeta variegata</name>
    <name type="common">Bagworm moth</name>
    <name type="synonym">Eumeta japonica</name>
    <dbReference type="NCBI Taxonomy" id="151549"/>
    <lineage>
        <taxon>Eukaryota</taxon>
        <taxon>Metazoa</taxon>
        <taxon>Ecdysozoa</taxon>
        <taxon>Arthropoda</taxon>
        <taxon>Hexapoda</taxon>
        <taxon>Insecta</taxon>
        <taxon>Pterygota</taxon>
        <taxon>Neoptera</taxon>
        <taxon>Endopterygota</taxon>
        <taxon>Lepidoptera</taxon>
        <taxon>Glossata</taxon>
        <taxon>Ditrysia</taxon>
        <taxon>Tineoidea</taxon>
        <taxon>Psychidae</taxon>
        <taxon>Oiketicinae</taxon>
        <taxon>Eumeta</taxon>
    </lineage>
</organism>
<evidence type="ECO:0000313" key="2">
    <source>
        <dbReference type="EMBL" id="GBP52432.1"/>
    </source>
</evidence>
<gene>
    <name evidence="2" type="ORF">EVAR_39891_1</name>
</gene>
<protein>
    <submittedName>
        <fullName evidence="2">Uncharacterized protein</fullName>
    </submittedName>
</protein>
<accession>A0A4C1WPH9</accession>
<keyword evidence="3" id="KW-1185">Reference proteome</keyword>
<dbReference type="EMBL" id="BGZK01000603">
    <property type="protein sequence ID" value="GBP52432.1"/>
    <property type="molecule type" value="Genomic_DNA"/>
</dbReference>
<name>A0A4C1WPH9_EUMVA</name>